<sequence length="192" mass="20503">MRKGFYFDESACVGCRTCQAACIEAHDVPLGVSFRRVFSLTGGAYPEASMFHVSLGCNHCESPACVEVCPAGAMAVDEADGTIQHDDEACIGCQSCVKACPYGTPQFRDDLKIVQKCDGCLGFREQGEDPVCVAACTMRALRFGDIEELRAQYGGECVSELPCMPSASETTPSLIMRAKAVALENEGSAFTV</sequence>
<dbReference type="PANTHER" id="PTHR43177">
    <property type="entry name" value="PROTEIN NRFC"/>
    <property type="match status" value="1"/>
</dbReference>
<dbReference type="PROSITE" id="PS51379">
    <property type="entry name" value="4FE4S_FER_2"/>
    <property type="match status" value="3"/>
</dbReference>
<organism evidence="9 10">
    <name type="scientific">Adlercreutzia caecimuris</name>
    <dbReference type="NCBI Taxonomy" id="671266"/>
    <lineage>
        <taxon>Bacteria</taxon>
        <taxon>Bacillati</taxon>
        <taxon>Actinomycetota</taxon>
        <taxon>Coriobacteriia</taxon>
        <taxon>Eggerthellales</taxon>
        <taxon>Eggerthellaceae</taxon>
        <taxon>Adlercreutzia</taxon>
    </lineage>
</organism>
<dbReference type="RefSeq" id="WP_136434777.1">
    <property type="nucleotide sequence ID" value="NZ_QZEA01000016.1"/>
</dbReference>
<evidence type="ECO:0000313" key="10">
    <source>
        <dbReference type="Proteomes" id="UP000308978"/>
    </source>
</evidence>
<keyword evidence="2" id="KW-0004">4Fe-4S</keyword>
<evidence type="ECO:0000256" key="3">
    <source>
        <dbReference type="ARBA" id="ARBA00022723"/>
    </source>
</evidence>
<keyword evidence="1" id="KW-0813">Transport</keyword>
<dbReference type="InterPro" id="IPR017900">
    <property type="entry name" value="4Fe4S_Fe_S_CS"/>
</dbReference>
<dbReference type="Pfam" id="PF13247">
    <property type="entry name" value="Fer4_11"/>
    <property type="match status" value="1"/>
</dbReference>
<dbReference type="AlphaFoldDB" id="A0A4S4G2C2"/>
<evidence type="ECO:0000256" key="4">
    <source>
        <dbReference type="ARBA" id="ARBA00022737"/>
    </source>
</evidence>
<keyword evidence="3" id="KW-0479">Metal-binding</keyword>
<dbReference type="GO" id="GO:0046872">
    <property type="term" value="F:metal ion binding"/>
    <property type="evidence" value="ECO:0007669"/>
    <property type="project" value="UniProtKB-KW"/>
</dbReference>
<evidence type="ECO:0000313" key="9">
    <source>
        <dbReference type="EMBL" id="THG36948.1"/>
    </source>
</evidence>
<keyword evidence="6" id="KW-0408">Iron</keyword>
<evidence type="ECO:0000259" key="8">
    <source>
        <dbReference type="PROSITE" id="PS51379"/>
    </source>
</evidence>
<keyword evidence="7" id="KW-0411">Iron-sulfur</keyword>
<keyword evidence="4" id="KW-0677">Repeat</keyword>
<dbReference type="EMBL" id="SSTJ01000009">
    <property type="protein sequence ID" value="THG36948.1"/>
    <property type="molecule type" value="Genomic_DNA"/>
</dbReference>
<gene>
    <name evidence="9" type="ORF">E5986_07720</name>
</gene>
<evidence type="ECO:0000256" key="1">
    <source>
        <dbReference type="ARBA" id="ARBA00022448"/>
    </source>
</evidence>
<dbReference type="CDD" id="cd16371">
    <property type="entry name" value="DMSOR_beta_like"/>
    <property type="match status" value="1"/>
</dbReference>
<dbReference type="PANTHER" id="PTHR43177:SF5">
    <property type="entry name" value="ANAEROBIC DIMETHYL SULFOXIDE REDUCTASE CHAIN B-RELATED"/>
    <property type="match status" value="1"/>
</dbReference>
<reference evidence="9 10" key="1">
    <citation type="submission" date="2019-04" db="EMBL/GenBank/DDBJ databases">
        <title>Microbes associate with the intestines of laboratory mice.</title>
        <authorList>
            <person name="Navarre W."/>
            <person name="Wong E."/>
            <person name="Huang K.C."/>
            <person name="Tropini C."/>
            <person name="Ng K."/>
            <person name="Yu B."/>
        </authorList>
    </citation>
    <scope>NUCLEOTIDE SEQUENCE [LARGE SCALE GENOMIC DNA]</scope>
    <source>
        <strain evidence="9 10">NM80_B27</strain>
    </source>
</reference>
<evidence type="ECO:0000256" key="5">
    <source>
        <dbReference type="ARBA" id="ARBA00022982"/>
    </source>
</evidence>
<protein>
    <submittedName>
        <fullName evidence="9">4Fe-4S dicluster domain-containing protein</fullName>
    </submittedName>
</protein>
<comment type="caution">
    <text evidence="9">The sequence shown here is derived from an EMBL/GenBank/DDBJ whole genome shotgun (WGS) entry which is preliminary data.</text>
</comment>
<dbReference type="GO" id="GO:0051539">
    <property type="term" value="F:4 iron, 4 sulfur cluster binding"/>
    <property type="evidence" value="ECO:0007669"/>
    <property type="project" value="UniProtKB-KW"/>
</dbReference>
<dbReference type="PROSITE" id="PS00198">
    <property type="entry name" value="4FE4S_FER_1"/>
    <property type="match status" value="1"/>
</dbReference>
<dbReference type="InterPro" id="IPR050954">
    <property type="entry name" value="ET_IronSulfur_Cluster-Binding"/>
</dbReference>
<dbReference type="Gene3D" id="3.30.70.20">
    <property type="match status" value="2"/>
</dbReference>
<accession>A0A4S4G2C2</accession>
<proteinExistence type="predicted"/>
<evidence type="ECO:0000256" key="6">
    <source>
        <dbReference type="ARBA" id="ARBA00023004"/>
    </source>
</evidence>
<evidence type="ECO:0000256" key="7">
    <source>
        <dbReference type="ARBA" id="ARBA00023014"/>
    </source>
</evidence>
<dbReference type="Proteomes" id="UP000308978">
    <property type="component" value="Unassembled WGS sequence"/>
</dbReference>
<dbReference type="InterPro" id="IPR017896">
    <property type="entry name" value="4Fe4S_Fe-S-bd"/>
</dbReference>
<feature type="domain" description="4Fe-4S ferredoxin-type" evidence="8">
    <location>
        <begin position="81"/>
        <end position="110"/>
    </location>
</feature>
<name>A0A4S4G2C2_9ACTN</name>
<feature type="domain" description="4Fe-4S ferredoxin-type" evidence="8">
    <location>
        <begin position="3"/>
        <end position="31"/>
    </location>
</feature>
<keyword evidence="5" id="KW-0249">Electron transport</keyword>
<dbReference type="SUPFAM" id="SSF54862">
    <property type="entry name" value="4Fe-4S ferredoxins"/>
    <property type="match status" value="1"/>
</dbReference>
<feature type="domain" description="4Fe-4S ferredoxin-type" evidence="8">
    <location>
        <begin position="47"/>
        <end position="79"/>
    </location>
</feature>
<evidence type="ECO:0000256" key="2">
    <source>
        <dbReference type="ARBA" id="ARBA00022485"/>
    </source>
</evidence>